<gene>
    <name evidence="2" type="ORF">FXF68_25520</name>
</gene>
<dbReference type="EMBL" id="VSRQ01000005">
    <property type="protein sequence ID" value="TYK47163.1"/>
    <property type="molecule type" value="Genomic_DNA"/>
</dbReference>
<reference evidence="2 3" key="1">
    <citation type="submission" date="2019-08" db="EMBL/GenBank/DDBJ databases">
        <title>Actinomadura sp. nov. CYP1-5 isolated from mountain soil.</title>
        <authorList>
            <person name="Songsumanus A."/>
            <person name="Kuncharoen N."/>
            <person name="Kudo T."/>
            <person name="Yuki M."/>
            <person name="Igarashi Y."/>
            <person name="Tanasupawat S."/>
        </authorList>
    </citation>
    <scope>NUCLEOTIDE SEQUENCE [LARGE SCALE GENOMIC DNA]</scope>
    <source>
        <strain evidence="2 3">CYP1-5</strain>
    </source>
</reference>
<protein>
    <submittedName>
        <fullName evidence="2">Uncharacterized protein</fullName>
    </submittedName>
</protein>
<dbReference type="RefSeq" id="WP_148763402.1">
    <property type="nucleotide sequence ID" value="NZ_VSRQ01000005.1"/>
</dbReference>
<dbReference type="AlphaFoldDB" id="A0A5D3FG17"/>
<evidence type="ECO:0000313" key="3">
    <source>
        <dbReference type="Proteomes" id="UP000323505"/>
    </source>
</evidence>
<feature type="region of interest" description="Disordered" evidence="1">
    <location>
        <begin position="23"/>
        <end position="43"/>
    </location>
</feature>
<keyword evidence="3" id="KW-1185">Reference proteome</keyword>
<proteinExistence type="predicted"/>
<dbReference type="InterPro" id="IPR007040">
    <property type="entry name" value="Ribosome_modulation_factor"/>
</dbReference>
<evidence type="ECO:0000256" key="1">
    <source>
        <dbReference type="SAM" id="MobiDB-lite"/>
    </source>
</evidence>
<name>A0A5D3FG17_9ACTN</name>
<sequence>MSIEDAAQALPMLRAIAAGRAAGTAEQPITACPHDPDGESAQERAQARMWLRGYAQTRTDTVDYSG</sequence>
<dbReference type="Pfam" id="PF04957">
    <property type="entry name" value="RMF"/>
    <property type="match status" value="1"/>
</dbReference>
<evidence type="ECO:0000313" key="2">
    <source>
        <dbReference type="EMBL" id="TYK47163.1"/>
    </source>
</evidence>
<dbReference type="Proteomes" id="UP000323505">
    <property type="component" value="Unassembled WGS sequence"/>
</dbReference>
<comment type="caution">
    <text evidence="2">The sequence shown here is derived from an EMBL/GenBank/DDBJ whole genome shotgun (WGS) entry which is preliminary data.</text>
</comment>
<organism evidence="2 3">
    <name type="scientific">Actinomadura decatromicini</name>
    <dbReference type="NCBI Taxonomy" id="2604572"/>
    <lineage>
        <taxon>Bacteria</taxon>
        <taxon>Bacillati</taxon>
        <taxon>Actinomycetota</taxon>
        <taxon>Actinomycetes</taxon>
        <taxon>Streptosporangiales</taxon>
        <taxon>Thermomonosporaceae</taxon>
        <taxon>Actinomadura</taxon>
    </lineage>
</organism>
<feature type="compositionally biased region" description="Basic and acidic residues" evidence="1">
    <location>
        <begin position="34"/>
        <end position="43"/>
    </location>
</feature>
<dbReference type="NCBIfam" id="NF041887">
    <property type="entry name" value="Rmf_like_phage"/>
    <property type="match status" value="1"/>
</dbReference>
<dbReference type="NCBIfam" id="NF041886">
    <property type="entry name" value="Rmf_CrpP_fam"/>
    <property type="match status" value="1"/>
</dbReference>
<accession>A0A5D3FG17</accession>